<gene>
    <name evidence="2" type="ORF">ACFQ04_17720</name>
</gene>
<accession>A0ABW3GBN1</accession>
<feature type="region of interest" description="Disordered" evidence="1">
    <location>
        <begin position="1"/>
        <end position="57"/>
    </location>
</feature>
<proteinExistence type="predicted"/>
<keyword evidence="3" id="KW-1185">Reference proteome</keyword>
<evidence type="ECO:0000256" key="1">
    <source>
        <dbReference type="SAM" id="MobiDB-lite"/>
    </source>
</evidence>
<feature type="compositionally biased region" description="Basic and acidic residues" evidence="1">
    <location>
        <begin position="48"/>
        <end position="57"/>
    </location>
</feature>
<name>A0ABW3GBN1_9NOCA</name>
<protein>
    <submittedName>
        <fullName evidence="2">Uncharacterized protein</fullName>
    </submittedName>
</protein>
<evidence type="ECO:0000313" key="2">
    <source>
        <dbReference type="EMBL" id="MFD0927583.1"/>
    </source>
</evidence>
<dbReference type="EMBL" id="JBHTIL010000006">
    <property type="protein sequence ID" value="MFD0927583.1"/>
    <property type="molecule type" value="Genomic_DNA"/>
</dbReference>
<dbReference type="RefSeq" id="WP_253648085.1">
    <property type="nucleotide sequence ID" value="NZ_BAAAMO010000001.1"/>
</dbReference>
<evidence type="ECO:0000313" key="3">
    <source>
        <dbReference type="Proteomes" id="UP001597068"/>
    </source>
</evidence>
<organism evidence="2 3">
    <name type="scientific">Williamsia deligens</name>
    <dbReference type="NCBI Taxonomy" id="321325"/>
    <lineage>
        <taxon>Bacteria</taxon>
        <taxon>Bacillati</taxon>
        <taxon>Actinomycetota</taxon>
        <taxon>Actinomycetes</taxon>
        <taxon>Mycobacteriales</taxon>
        <taxon>Nocardiaceae</taxon>
        <taxon>Williamsia</taxon>
    </lineage>
</organism>
<reference evidence="3" key="1">
    <citation type="journal article" date="2019" name="Int. J. Syst. Evol. Microbiol.">
        <title>The Global Catalogue of Microorganisms (GCM) 10K type strain sequencing project: providing services to taxonomists for standard genome sequencing and annotation.</title>
        <authorList>
            <consortium name="The Broad Institute Genomics Platform"/>
            <consortium name="The Broad Institute Genome Sequencing Center for Infectious Disease"/>
            <person name="Wu L."/>
            <person name="Ma J."/>
        </authorList>
    </citation>
    <scope>NUCLEOTIDE SEQUENCE [LARGE SCALE GENOMIC DNA]</scope>
    <source>
        <strain evidence="3">CCUG 50873</strain>
    </source>
</reference>
<comment type="caution">
    <text evidence="2">The sequence shown here is derived from an EMBL/GenBank/DDBJ whole genome shotgun (WGS) entry which is preliminary data.</text>
</comment>
<dbReference type="Proteomes" id="UP001597068">
    <property type="component" value="Unassembled WGS sequence"/>
</dbReference>
<sequence>MTVDPDAIDPRATDAVPADLVPDKPVPEGAEADVIEQNQVVEIDDEDYPHASEADED</sequence>